<dbReference type="Proteomes" id="UP000319499">
    <property type="component" value="Unassembled WGS sequence"/>
</dbReference>
<keyword evidence="1" id="KW-1133">Transmembrane helix</keyword>
<evidence type="ECO:0000313" key="3">
    <source>
        <dbReference type="Proteomes" id="UP000319499"/>
    </source>
</evidence>
<feature type="transmembrane region" description="Helical" evidence="1">
    <location>
        <begin position="7"/>
        <end position="24"/>
    </location>
</feature>
<comment type="caution">
    <text evidence="2">The sequence shown here is derived from an EMBL/GenBank/DDBJ whole genome shotgun (WGS) entry which is preliminary data.</text>
</comment>
<organism evidence="2 3">
    <name type="scientific">Apibacter muscae</name>
    <dbReference type="NCBI Taxonomy" id="2509004"/>
    <lineage>
        <taxon>Bacteria</taxon>
        <taxon>Pseudomonadati</taxon>
        <taxon>Bacteroidota</taxon>
        <taxon>Flavobacteriia</taxon>
        <taxon>Flavobacteriales</taxon>
        <taxon>Weeksellaceae</taxon>
        <taxon>Apibacter</taxon>
    </lineage>
</organism>
<protein>
    <submittedName>
        <fullName evidence="2">Uncharacterized protein</fullName>
    </submittedName>
</protein>
<dbReference type="AlphaFoldDB" id="A0A563DEV7"/>
<reference evidence="2 3" key="1">
    <citation type="submission" date="2019-02" db="EMBL/GenBank/DDBJ databases">
        <title>Apibacter muscae sp. nov.: a novel member of the house fly microbiota.</title>
        <authorList>
            <person name="Park R."/>
        </authorList>
    </citation>
    <scope>NUCLEOTIDE SEQUENCE [LARGE SCALE GENOMIC DNA]</scope>
    <source>
        <strain evidence="2 3">AL1</strain>
    </source>
</reference>
<proteinExistence type="predicted"/>
<keyword evidence="3" id="KW-1185">Reference proteome</keyword>
<evidence type="ECO:0000313" key="2">
    <source>
        <dbReference type="EMBL" id="TWP28740.1"/>
    </source>
</evidence>
<dbReference type="EMBL" id="SELH01000017">
    <property type="protein sequence ID" value="TWP28740.1"/>
    <property type="molecule type" value="Genomic_DNA"/>
</dbReference>
<evidence type="ECO:0000256" key="1">
    <source>
        <dbReference type="SAM" id="Phobius"/>
    </source>
</evidence>
<sequence>MYLKKNILLRLIILLGFILMPTIYKTQVGINTENPEINADLTLGSNNKGFLTNKVSLLKPDDPSPLSNLDIMEGTLIFNTNPNTLLKKGLYIWDGTNWNTIIYNNDGLQQDFINLVNNKTNDNTSTTQTYDQKNVVLLNSIDQEIVPLGTIVQAPKDGKFYISTVIYSKITIGPISDFTAVSTFYTIQITDLTDGTPPTNFYSGSSNVAASISIPGGGTGSASNNPALVSSDFIYSVKENHQYQIKVFGKSDGNGNSSLQILAGTYAWRNPINSNIYQLYSTLKVDFLSNAYTQ</sequence>
<keyword evidence="1" id="KW-0812">Transmembrane</keyword>
<name>A0A563DEV7_9FLAO</name>
<keyword evidence="1" id="KW-0472">Membrane</keyword>
<dbReference type="OrthoDB" id="933310at2"/>
<dbReference type="RefSeq" id="WP_146262016.1">
    <property type="nucleotide sequence ID" value="NZ_SELG01000032.1"/>
</dbReference>
<accession>A0A563DEV7</accession>
<gene>
    <name evidence="2" type="ORF">ETU09_05340</name>
</gene>